<name>A0A7J8NL86_9ROSI</name>
<protein>
    <submittedName>
        <fullName evidence="2">Uncharacterized protein</fullName>
    </submittedName>
</protein>
<feature type="compositionally biased region" description="Basic and acidic residues" evidence="1">
    <location>
        <begin position="38"/>
        <end position="55"/>
    </location>
</feature>
<dbReference type="Proteomes" id="UP000593572">
    <property type="component" value="Unassembled WGS sequence"/>
</dbReference>
<dbReference type="InterPro" id="IPR025886">
    <property type="entry name" value="PP2-like"/>
</dbReference>
<dbReference type="Pfam" id="PF14299">
    <property type="entry name" value="PP2"/>
    <property type="match status" value="1"/>
</dbReference>
<evidence type="ECO:0000313" key="2">
    <source>
        <dbReference type="EMBL" id="MBA0577749.1"/>
    </source>
</evidence>
<sequence length="144" mass="17024">MGASQSHEDSTHPQDSKPNLENNRVELKNPESNISVRPTEKKTDFVDSRSSKTPEKTQVPYNYETILRDVDSPIDTSTMDKLISQLHYGVFLNQKRKVSKNIRKKYWVDKNNKNCFMLFARDLSITWAENDRHWHWFYQNETST</sequence>
<dbReference type="PANTHER" id="PTHR48478:SF1">
    <property type="entry name" value="LECTIN-LIKE"/>
    <property type="match status" value="1"/>
</dbReference>
<dbReference type="InterPro" id="IPR052147">
    <property type="entry name" value="PP2-like/Lectin"/>
</dbReference>
<dbReference type="AlphaFoldDB" id="A0A7J8NL86"/>
<dbReference type="GO" id="GO:0030246">
    <property type="term" value="F:carbohydrate binding"/>
    <property type="evidence" value="ECO:0007669"/>
    <property type="project" value="InterPro"/>
</dbReference>
<keyword evidence="3" id="KW-1185">Reference proteome</keyword>
<proteinExistence type="predicted"/>
<organism evidence="2 3">
    <name type="scientific">Gossypium lobatum</name>
    <dbReference type="NCBI Taxonomy" id="34289"/>
    <lineage>
        <taxon>Eukaryota</taxon>
        <taxon>Viridiplantae</taxon>
        <taxon>Streptophyta</taxon>
        <taxon>Embryophyta</taxon>
        <taxon>Tracheophyta</taxon>
        <taxon>Spermatophyta</taxon>
        <taxon>Magnoliopsida</taxon>
        <taxon>eudicotyledons</taxon>
        <taxon>Gunneridae</taxon>
        <taxon>Pentapetalae</taxon>
        <taxon>rosids</taxon>
        <taxon>malvids</taxon>
        <taxon>Malvales</taxon>
        <taxon>Malvaceae</taxon>
        <taxon>Malvoideae</taxon>
        <taxon>Gossypium</taxon>
    </lineage>
</organism>
<accession>A0A7J8NL86</accession>
<feature type="region of interest" description="Disordered" evidence="1">
    <location>
        <begin position="1"/>
        <end position="58"/>
    </location>
</feature>
<evidence type="ECO:0000256" key="1">
    <source>
        <dbReference type="SAM" id="MobiDB-lite"/>
    </source>
</evidence>
<evidence type="ECO:0000313" key="3">
    <source>
        <dbReference type="Proteomes" id="UP000593572"/>
    </source>
</evidence>
<feature type="compositionally biased region" description="Basic and acidic residues" evidence="1">
    <location>
        <begin position="1"/>
        <end position="15"/>
    </location>
</feature>
<dbReference type="EMBL" id="JABEZX010357058">
    <property type="protein sequence ID" value="MBA0577749.1"/>
    <property type="molecule type" value="Genomic_DNA"/>
</dbReference>
<comment type="caution">
    <text evidence="2">The sequence shown here is derived from an EMBL/GenBank/DDBJ whole genome shotgun (WGS) entry which is preliminary data.</text>
</comment>
<gene>
    <name evidence="2" type="ORF">Golob_024041</name>
</gene>
<reference evidence="2 3" key="1">
    <citation type="journal article" date="2019" name="Genome Biol. Evol.">
        <title>Insights into the evolution of the New World diploid cottons (Gossypium, subgenus Houzingenia) based on genome sequencing.</title>
        <authorList>
            <person name="Grover C.E."/>
            <person name="Arick M.A. 2nd"/>
            <person name="Thrash A."/>
            <person name="Conover J.L."/>
            <person name="Sanders W.S."/>
            <person name="Peterson D.G."/>
            <person name="Frelichowski J.E."/>
            <person name="Scheffler J.A."/>
            <person name="Scheffler B.E."/>
            <person name="Wendel J.F."/>
        </authorList>
    </citation>
    <scope>NUCLEOTIDE SEQUENCE [LARGE SCALE GENOMIC DNA]</scope>
    <source>
        <strain evidence="2">157</strain>
        <tissue evidence="2">Leaf</tissue>
    </source>
</reference>
<feature type="non-terminal residue" evidence="2">
    <location>
        <position position="1"/>
    </location>
</feature>
<dbReference type="PANTHER" id="PTHR48478">
    <property type="entry name" value="LECTIN-LIKE"/>
    <property type="match status" value="1"/>
</dbReference>